<dbReference type="GO" id="GO:0016176">
    <property type="term" value="F:superoxide-generating NADPH oxidase activator activity"/>
    <property type="evidence" value="ECO:0007669"/>
    <property type="project" value="TreeGrafter"/>
</dbReference>
<feature type="domain" description="SH3" evidence="8">
    <location>
        <begin position="270"/>
        <end position="329"/>
    </location>
</feature>
<dbReference type="SUPFAM" id="SSF48452">
    <property type="entry name" value="TPR-like"/>
    <property type="match status" value="1"/>
</dbReference>
<evidence type="ECO:0000256" key="6">
    <source>
        <dbReference type="ARBA" id="ARBA00022803"/>
    </source>
</evidence>
<evidence type="ECO:0000313" key="9">
    <source>
        <dbReference type="Ensembl" id="ENSSAUP00010041775.1"/>
    </source>
</evidence>
<keyword evidence="5" id="KW-0677">Repeat</keyword>
<evidence type="ECO:0000256" key="3">
    <source>
        <dbReference type="ARBA" id="ARBA00022443"/>
    </source>
</evidence>
<dbReference type="PRINTS" id="PR00452">
    <property type="entry name" value="SH3DOMAIN"/>
</dbReference>
<dbReference type="Proteomes" id="UP000472265">
    <property type="component" value="Chromosome 5"/>
</dbReference>
<dbReference type="FunFam" id="1.25.40.10:FF:000017">
    <property type="entry name" value="NADPH oxidase regulator NoxR"/>
    <property type="match status" value="1"/>
</dbReference>
<dbReference type="Gene3D" id="1.25.40.10">
    <property type="entry name" value="Tetratricopeptide repeat domain"/>
    <property type="match status" value="1"/>
</dbReference>
<reference evidence="9" key="1">
    <citation type="submission" date="2021-04" db="EMBL/GenBank/DDBJ databases">
        <authorList>
            <consortium name="Wellcome Sanger Institute Data Sharing"/>
        </authorList>
    </citation>
    <scope>NUCLEOTIDE SEQUENCE [LARGE SCALE GENOMIC DNA]</scope>
</reference>
<evidence type="ECO:0000313" key="10">
    <source>
        <dbReference type="Proteomes" id="UP000472265"/>
    </source>
</evidence>
<accession>A0A671WS66</accession>
<dbReference type="Pfam" id="PF00018">
    <property type="entry name" value="SH3_1"/>
    <property type="match status" value="1"/>
</dbReference>
<dbReference type="InterPro" id="IPR011990">
    <property type="entry name" value="TPR-like_helical_dom_sf"/>
</dbReference>
<evidence type="ECO:0000256" key="5">
    <source>
        <dbReference type="ARBA" id="ARBA00022737"/>
    </source>
</evidence>
<dbReference type="Ensembl" id="ENSSAUT00010043982.1">
    <property type="protein sequence ID" value="ENSSAUP00010041775.1"/>
    <property type="gene ID" value="ENSSAUG00010017584.1"/>
</dbReference>
<dbReference type="PANTHER" id="PTHR15175">
    <property type="entry name" value="NEUTROPHIL CYTOSOLIC FACTOR 2, NEUTROPHIL NADPH OXIDASE FACTOR 2"/>
    <property type="match status" value="1"/>
</dbReference>
<dbReference type="InParanoid" id="A0A671WS66"/>
<dbReference type="PROSITE" id="PS50002">
    <property type="entry name" value="SH3"/>
    <property type="match status" value="1"/>
</dbReference>
<organism evidence="9 10">
    <name type="scientific">Sparus aurata</name>
    <name type="common">Gilthead sea bream</name>
    <dbReference type="NCBI Taxonomy" id="8175"/>
    <lineage>
        <taxon>Eukaryota</taxon>
        <taxon>Metazoa</taxon>
        <taxon>Chordata</taxon>
        <taxon>Craniata</taxon>
        <taxon>Vertebrata</taxon>
        <taxon>Euteleostomi</taxon>
        <taxon>Actinopterygii</taxon>
        <taxon>Neopterygii</taxon>
        <taxon>Teleostei</taxon>
        <taxon>Neoteleostei</taxon>
        <taxon>Acanthomorphata</taxon>
        <taxon>Eupercaria</taxon>
        <taxon>Spariformes</taxon>
        <taxon>Sparidae</taxon>
        <taxon>Sparus</taxon>
    </lineage>
</organism>
<proteinExistence type="inferred from homology"/>
<dbReference type="OMA" id="ATHCRLG"/>
<comment type="similarity">
    <text evidence="2">Belongs to the NCF2/NOXA1 family.</text>
</comment>
<dbReference type="AlphaFoldDB" id="A0A671WS66"/>
<evidence type="ECO:0000256" key="7">
    <source>
        <dbReference type="PROSITE-ProRule" id="PRU00192"/>
    </source>
</evidence>
<sequence>MLYTELLRLWNEAVQAVDNKDWQGALATLETISEPTSRTLFDAASAHLALGQLELAARALDLTLAKDERLAVGFFQRGAVMMQIDRLEEALSDCIWAQKHMRGNMVIDYKQLGLRFKLYSWQVLHNAAAVYCRMGQWEQAREVLLSTSQERGGGRGGNIEVALDSILRGEVLAPLLVPEGVVFRPSKQDVEQLPQRDFLGKAKVISSIIPNDDFGGFEPLRLQKPGFYEPKMVGYYSAAVCPQYLHYMLKETSCHCAIMLQAEDPLASRTILYQMVALYDYTAQGPEDLEFSEGDTIDVLGEVNDEWLEGHCAGSVGIFPSCFAYRENMDITQSLEL</sequence>
<dbReference type="GO" id="GO:0042554">
    <property type="term" value="P:superoxide anion generation"/>
    <property type="evidence" value="ECO:0007669"/>
    <property type="project" value="TreeGrafter"/>
</dbReference>
<dbReference type="Gene3D" id="2.30.30.40">
    <property type="entry name" value="SH3 Domains"/>
    <property type="match status" value="1"/>
</dbReference>
<dbReference type="PRINTS" id="PR00499">
    <property type="entry name" value="P67PHOX"/>
</dbReference>
<dbReference type="PANTHER" id="PTHR15175:SF4">
    <property type="entry name" value="NADPH OXIDASE ACTIVATOR 1"/>
    <property type="match status" value="1"/>
</dbReference>
<keyword evidence="10" id="KW-1185">Reference proteome</keyword>
<keyword evidence="6" id="KW-0802">TPR repeat</keyword>
<dbReference type="InterPro" id="IPR001452">
    <property type="entry name" value="SH3_domain"/>
</dbReference>
<reference evidence="9" key="3">
    <citation type="submission" date="2025-09" db="UniProtKB">
        <authorList>
            <consortium name="Ensembl"/>
        </authorList>
    </citation>
    <scope>IDENTIFICATION</scope>
</reference>
<keyword evidence="4" id="KW-0963">Cytoplasm</keyword>
<keyword evidence="3 7" id="KW-0728">SH3 domain</keyword>
<dbReference type="InterPro" id="IPR036028">
    <property type="entry name" value="SH3-like_dom_sf"/>
</dbReference>
<dbReference type="CDD" id="cd12047">
    <property type="entry name" value="SH3_Noxa1_C"/>
    <property type="match status" value="1"/>
</dbReference>
<name>A0A671WS66_SPAAU</name>
<dbReference type="GO" id="GO:0005737">
    <property type="term" value="C:cytoplasm"/>
    <property type="evidence" value="ECO:0007669"/>
    <property type="project" value="UniProtKB-SubCell"/>
</dbReference>
<reference evidence="9" key="2">
    <citation type="submission" date="2025-08" db="UniProtKB">
        <authorList>
            <consortium name="Ensembl"/>
        </authorList>
    </citation>
    <scope>IDENTIFICATION</scope>
</reference>
<comment type="subcellular location">
    <subcellularLocation>
        <location evidence="1">Cytoplasm</location>
    </subcellularLocation>
</comment>
<dbReference type="FunFam" id="2.30.30.40:FF:000212">
    <property type="entry name" value="NADPH oxidase activator 1"/>
    <property type="match status" value="1"/>
</dbReference>
<dbReference type="GeneTree" id="ENSGT00530000063843"/>
<dbReference type="InterPro" id="IPR051864">
    <property type="entry name" value="NCF2_NOXA1"/>
</dbReference>
<dbReference type="SUPFAM" id="SSF50044">
    <property type="entry name" value="SH3-domain"/>
    <property type="match status" value="1"/>
</dbReference>
<dbReference type="SMART" id="SM00326">
    <property type="entry name" value="SH3"/>
    <property type="match status" value="1"/>
</dbReference>
<evidence type="ECO:0000259" key="8">
    <source>
        <dbReference type="PROSITE" id="PS50002"/>
    </source>
</evidence>
<evidence type="ECO:0000256" key="1">
    <source>
        <dbReference type="ARBA" id="ARBA00004496"/>
    </source>
</evidence>
<protein>
    <submittedName>
        <fullName evidence="9">NADPH oxidase activator 1</fullName>
    </submittedName>
</protein>
<evidence type="ECO:0000256" key="4">
    <source>
        <dbReference type="ARBA" id="ARBA00022490"/>
    </source>
</evidence>
<evidence type="ECO:0000256" key="2">
    <source>
        <dbReference type="ARBA" id="ARBA00008051"/>
    </source>
</evidence>